<sequence>MEGVCALRYPRAHGTRRETERRTSAQVLGTRVLWGEAGVGRHPPPRAEEGSAVLVAHAEGCPCCEWRGA</sequence>
<comment type="caution">
    <text evidence="1">The sequence shown here is derived from an EMBL/GenBank/DDBJ whole genome shotgun (WGS) entry which is preliminary data.</text>
</comment>
<dbReference type="EMBL" id="JAEVHI010000003">
    <property type="protein sequence ID" value="KAG5295818.1"/>
    <property type="molecule type" value="Genomic_DNA"/>
</dbReference>
<evidence type="ECO:0000313" key="2">
    <source>
        <dbReference type="Proteomes" id="UP000670092"/>
    </source>
</evidence>
<protein>
    <submittedName>
        <fullName evidence="1">Uncharacterized protein</fullName>
    </submittedName>
</protein>
<dbReference type="VEuPathDB" id="FungiDB:I7I52_06222"/>
<accession>A0A8H8D0W4</accession>
<gene>
    <name evidence="1" type="ORF">I7I52_06222</name>
</gene>
<proteinExistence type="predicted"/>
<dbReference type="AlphaFoldDB" id="A0A8H8D0W4"/>
<organism evidence="1 2">
    <name type="scientific">Ajellomyces capsulatus</name>
    <name type="common">Darling's disease fungus</name>
    <name type="synonym">Histoplasma capsulatum</name>
    <dbReference type="NCBI Taxonomy" id="5037"/>
    <lineage>
        <taxon>Eukaryota</taxon>
        <taxon>Fungi</taxon>
        <taxon>Dikarya</taxon>
        <taxon>Ascomycota</taxon>
        <taxon>Pezizomycotina</taxon>
        <taxon>Eurotiomycetes</taxon>
        <taxon>Eurotiomycetidae</taxon>
        <taxon>Onygenales</taxon>
        <taxon>Ajellomycetaceae</taxon>
        <taxon>Histoplasma</taxon>
    </lineage>
</organism>
<reference evidence="1 2" key="1">
    <citation type="submission" date="2021-01" db="EMBL/GenBank/DDBJ databases">
        <title>Chromosome-level genome assembly of a human fungal pathogen reveals clustering of transcriptionally co-regulated genes.</title>
        <authorList>
            <person name="Voorhies M."/>
            <person name="Cohen S."/>
            <person name="Shea T.P."/>
            <person name="Petrus S."/>
            <person name="Munoz J.F."/>
            <person name="Poplawski S."/>
            <person name="Goldman W.E."/>
            <person name="Michael T."/>
            <person name="Cuomo C.A."/>
            <person name="Sil A."/>
            <person name="Beyhan S."/>
        </authorList>
    </citation>
    <scope>NUCLEOTIDE SEQUENCE [LARGE SCALE GENOMIC DNA]</scope>
    <source>
        <strain evidence="1 2">G184AR</strain>
    </source>
</reference>
<name>A0A8H8D0W4_AJECA</name>
<dbReference type="Proteomes" id="UP000670092">
    <property type="component" value="Unassembled WGS sequence"/>
</dbReference>
<evidence type="ECO:0000313" key="1">
    <source>
        <dbReference type="EMBL" id="KAG5295818.1"/>
    </source>
</evidence>